<feature type="transmembrane region" description="Helical" evidence="1">
    <location>
        <begin position="6"/>
        <end position="31"/>
    </location>
</feature>
<keyword evidence="1" id="KW-0812">Transmembrane</keyword>
<evidence type="ECO:0000313" key="2">
    <source>
        <dbReference type="EMBL" id="GEM17890.1"/>
    </source>
</evidence>
<dbReference type="Proteomes" id="UP000484858">
    <property type="component" value="Unassembled WGS sequence"/>
</dbReference>
<comment type="caution">
    <text evidence="2">The sequence shown here is derived from an EMBL/GenBank/DDBJ whole genome shotgun (WGS) entry which is preliminary data.</text>
</comment>
<sequence>MASEWLGFANSFCISLLIIGIGGPSSATILARIMDKLKG</sequence>
<protein>
    <submittedName>
        <fullName evidence="2">Uncharacterized protein</fullName>
    </submittedName>
</protein>
<keyword evidence="1" id="KW-1133">Transmembrane helix</keyword>
<name>A0A829X4Y6_GLUOY</name>
<keyword evidence="1" id="KW-0472">Membrane</keyword>
<accession>A0A829X4Y6</accession>
<dbReference type="EMBL" id="BARJ01000012">
    <property type="protein sequence ID" value="GEM17890.1"/>
    <property type="molecule type" value="Genomic_DNA"/>
</dbReference>
<evidence type="ECO:0000313" key="3">
    <source>
        <dbReference type="Proteomes" id="UP000484858"/>
    </source>
</evidence>
<organism evidence="2 3">
    <name type="scientific">Gluconobacter oxydans NBRC 3293</name>
    <dbReference type="NCBI Taxonomy" id="1315969"/>
    <lineage>
        <taxon>Bacteria</taxon>
        <taxon>Pseudomonadati</taxon>
        <taxon>Pseudomonadota</taxon>
        <taxon>Alphaproteobacteria</taxon>
        <taxon>Acetobacterales</taxon>
        <taxon>Acetobacteraceae</taxon>
        <taxon>Gluconobacter</taxon>
    </lineage>
</organism>
<gene>
    <name evidence="2" type="ORF">NBRC3293_2387</name>
</gene>
<dbReference type="AlphaFoldDB" id="A0A829X4Y6"/>
<proteinExistence type="predicted"/>
<reference evidence="2 3" key="1">
    <citation type="submission" date="2013-04" db="EMBL/GenBank/DDBJ databases">
        <title>Gluconobacter oxydans NBRC 3293 whole genome sequence.</title>
        <authorList>
            <person name="Matsutani M."/>
            <person name="Yakushi T."/>
            <person name="Matsushita K."/>
        </authorList>
    </citation>
    <scope>NUCLEOTIDE SEQUENCE [LARGE SCALE GENOMIC DNA]</scope>
    <source>
        <strain evidence="2 3">NBRC 3293</strain>
    </source>
</reference>
<evidence type="ECO:0000256" key="1">
    <source>
        <dbReference type="SAM" id="Phobius"/>
    </source>
</evidence>